<protein>
    <submittedName>
        <fullName evidence="2">Uncharacterized protein</fullName>
    </submittedName>
</protein>
<organism evidence="2">
    <name type="scientific">gut metagenome</name>
    <dbReference type="NCBI Taxonomy" id="749906"/>
    <lineage>
        <taxon>unclassified sequences</taxon>
        <taxon>metagenomes</taxon>
        <taxon>organismal metagenomes</taxon>
    </lineage>
</organism>
<name>J9CJP3_9ZZZZ</name>
<comment type="caution">
    <text evidence="2">The sequence shown here is derived from an EMBL/GenBank/DDBJ whole genome shotgun (WGS) entry which is preliminary data.</text>
</comment>
<evidence type="ECO:0000256" key="1">
    <source>
        <dbReference type="SAM" id="MobiDB-lite"/>
    </source>
</evidence>
<dbReference type="AlphaFoldDB" id="J9CJP3"/>
<evidence type="ECO:0000313" key="2">
    <source>
        <dbReference type="EMBL" id="EJX00296.1"/>
    </source>
</evidence>
<accession>J9CJP3</accession>
<gene>
    <name evidence="2" type="ORF">EVA_11589</name>
</gene>
<sequence>MLESGFYPAGAEHDPRAPYNEPLEEDYEFDVTLDYYDEDGNYSYTDNVVVTLSLATHPNSYNKLDIVSMLYDSIGGSRSRLEIIDYKMVS</sequence>
<feature type="region of interest" description="Disordered" evidence="1">
    <location>
        <begin position="1"/>
        <end position="23"/>
    </location>
</feature>
<proteinExistence type="predicted"/>
<dbReference type="EMBL" id="AMCI01003436">
    <property type="protein sequence ID" value="EJX00296.1"/>
    <property type="molecule type" value="Genomic_DNA"/>
</dbReference>
<reference evidence="2" key="1">
    <citation type="journal article" date="2012" name="PLoS ONE">
        <title>Gene sets for utilization of primary and secondary nutrition supplies in the distal gut of endangered iberian lynx.</title>
        <authorList>
            <person name="Alcaide M."/>
            <person name="Messina E."/>
            <person name="Richter M."/>
            <person name="Bargiela R."/>
            <person name="Peplies J."/>
            <person name="Huws S.A."/>
            <person name="Newbold C.J."/>
            <person name="Golyshin P.N."/>
            <person name="Simon M.A."/>
            <person name="Lopez G."/>
            <person name="Yakimov M.M."/>
            <person name="Ferrer M."/>
        </authorList>
    </citation>
    <scope>NUCLEOTIDE SEQUENCE</scope>
</reference>